<dbReference type="Gene3D" id="1.10.3370.10">
    <property type="entry name" value="SecY subunit domain"/>
    <property type="match status" value="1"/>
</dbReference>
<dbReference type="OrthoDB" id="3111445at2759"/>
<organism evidence="1 2">
    <name type="scientific">Psilocybe cyanescens</name>
    <dbReference type="NCBI Taxonomy" id="93625"/>
    <lineage>
        <taxon>Eukaryota</taxon>
        <taxon>Fungi</taxon>
        <taxon>Dikarya</taxon>
        <taxon>Basidiomycota</taxon>
        <taxon>Agaricomycotina</taxon>
        <taxon>Agaricomycetes</taxon>
        <taxon>Agaricomycetidae</taxon>
        <taxon>Agaricales</taxon>
        <taxon>Agaricineae</taxon>
        <taxon>Strophariaceae</taxon>
        <taxon>Psilocybe</taxon>
    </lineage>
</organism>
<keyword evidence="2" id="KW-1185">Reference proteome</keyword>
<proteinExistence type="predicted"/>
<evidence type="ECO:0000313" key="2">
    <source>
        <dbReference type="Proteomes" id="UP000283269"/>
    </source>
</evidence>
<dbReference type="AlphaFoldDB" id="A0A409WE68"/>
<name>A0A409WE68_PSICY</name>
<dbReference type="EMBL" id="NHYD01003466">
    <property type="protein sequence ID" value="PPQ76815.1"/>
    <property type="molecule type" value="Genomic_DNA"/>
</dbReference>
<dbReference type="STRING" id="93625.A0A409WE68"/>
<evidence type="ECO:0000313" key="1">
    <source>
        <dbReference type="EMBL" id="PPQ76815.1"/>
    </source>
</evidence>
<accession>A0A409WE68</accession>
<comment type="caution">
    <text evidence="1">The sequence shown here is derived from an EMBL/GenBank/DDBJ whole genome shotgun (WGS) entry which is preliminary data.</text>
</comment>
<dbReference type="InParanoid" id="A0A409WE68"/>
<reference evidence="1 2" key="1">
    <citation type="journal article" date="2018" name="Evol. Lett.">
        <title>Horizontal gene cluster transfer increased hallucinogenic mushroom diversity.</title>
        <authorList>
            <person name="Reynolds H.T."/>
            <person name="Vijayakumar V."/>
            <person name="Gluck-Thaler E."/>
            <person name="Korotkin H.B."/>
            <person name="Matheny P.B."/>
            <person name="Slot J.C."/>
        </authorList>
    </citation>
    <scope>NUCLEOTIDE SEQUENCE [LARGE SCALE GENOMIC DNA]</scope>
    <source>
        <strain evidence="1 2">2631</strain>
    </source>
</reference>
<protein>
    <submittedName>
        <fullName evidence="1">Uncharacterized protein</fullName>
    </submittedName>
</protein>
<dbReference type="InterPro" id="IPR023201">
    <property type="entry name" value="SecY_dom_sf"/>
</dbReference>
<feature type="non-terminal residue" evidence="1">
    <location>
        <position position="64"/>
    </location>
</feature>
<sequence>MFADTFPSFSYYLFPCIPSDLPALEDSPQLHATGGIAYYMSPPHTLKEAVLDPIHTAIYIAFML</sequence>
<dbReference type="Proteomes" id="UP000283269">
    <property type="component" value="Unassembled WGS sequence"/>
</dbReference>
<gene>
    <name evidence="1" type="ORF">CVT25_007658</name>
</gene>
<dbReference type="SUPFAM" id="SSF103491">
    <property type="entry name" value="Preprotein translocase SecY subunit"/>
    <property type="match status" value="1"/>
</dbReference>